<feature type="transmembrane region" description="Helical" evidence="1">
    <location>
        <begin position="68"/>
        <end position="87"/>
    </location>
</feature>
<dbReference type="Proteomes" id="UP000051373">
    <property type="component" value="Unassembled WGS sequence"/>
</dbReference>
<evidence type="ECO:0000313" key="3">
    <source>
        <dbReference type="Proteomes" id="UP000051373"/>
    </source>
</evidence>
<keyword evidence="1" id="KW-1133">Transmembrane helix</keyword>
<keyword evidence="1" id="KW-0472">Membrane</keyword>
<gene>
    <name evidence="2" type="ORF">AMJ83_07270</name>
</gene>
<organism evidence="2 3">
    <name type="scientific">candidate division WOR_3 bacterium SM23_42</name>
    <dbReference type="NCBI Taxonomy" id="1703779"/>
    <lineage>
        <taxon>Bacteria</taxon>
        <taxon>Bacteria division WOR-3</taxon>
    </lineage>
</organism>
<evidence type="ECO:0000313" key="2">
    <source>
        <dbReference type="EMBL" id="KPK63364.1"/>
    </source>
</evidence>
<feature type="transmembrane region" description="Helical" evidence="1">
    <location>
        <begin position="12"/>
        <end position="42"/>
    </location>
</feature>
<name>A0A0S8FTT0_UNCW3</name>
<proteinExistence type="predicted"/>
<sequence>MPKKISLIIAAIYLLCALIFGGLVWFLITLVLLFVALAMIWFGEEMGDYIGGFHRIGKPYITKRSPGGLVSLFGWIFLLLPIIVVLLKLF</sequence>
<dbReference type="STRING" id="1703779.AMJ83_07270"/>
<reference evidence="2 3" key="1">
    <citation type="journal article" date="2015" name="Microbiome">
        <title>Genomic resolution of linkages in carbon, nitrogen, and sulfur cycling among widespread estuary sediment bacteria.</title>
        <authorList>
            <person name="Baker B.J."/>
            <person name="Lazar C.S."/>
            <person name="Teske A.P."/>
            <person name="Dick G.J."/>
        </authorList>
    </citation>
    <scope>NUCLEOTIDE SEQUENCE [LARGE SCALE GENOMIC DNA]</scope>
    <source>
        <strain evidence="2">SM23_42</strain>
    </source>
</reference>
<evidence type="ECO:0000256" key="1">
    <source>
        <dbReference type="SAM" id="Phobius"/>
    </source>
</evidence>
<keyword evidence="1" id="KW-0812">Transmembrane</keyword>
<accession>A0A0S8FTT0</accession>
<dbReference type="AlphaFoldDB" id="A0A0S8FTT0"/>
<protein>
    <submittedName>
        <fullName evidence="2">Uncharacterized protein</fullName>
    </submittedName>
</protein>
<comment type="caution">
    <text evidence="2">The sequence shown here is derived from an EMBL/GenBank/DDBJ whole genome shotgun (WGS) entry which is preliminary data.</text>
</comment>
<dbReference type="EMBL" id="LJUJ01000014">
    <property type="protein sequence ID" value="KPK63364.1"/>
    <property type="molecule type" value="Genomic_DNA"/>
</dbReference>